<accession>A0ABD5NUR8</accession>
<gene>
    <name evidence="2" type="ORF">ACFOZ7_01900</name>
</gene>
<keyword evidence="1" id="KW-0812">Transmembrane</keyword>
<proteinExistence type="predicted"/>
<dbReference type="EMBL" id="JBHSDJ010000003">
    <property type="protein sequence ID" value="MFC4245766.1"/>
    <property type="molecule type" value="Genomic_DNA"/>
</dbReference>
<evidence type="ECO:0000256" key="1">
    <source>
        <dbReference type="SAM" id="Phobius"/>
    </source>
</evidence>
<feature type="transmembrane region" description="Helical" evidence="1">
    <location>
        <begin position="100"/>
        <end position="120"/>
    </location>
</feature>
<name>A0ABD5NUR8_9EURY</name>
<dbReference type="GeneID" id="71855281"/>
<protein>
    <submittedName>
        <fullName evidence="2">Uncharacterized protein</fullName>
    </submittedName>
</protein>
<reference evidence="2 3" key="1">
    <citation type="journal article" date="2014" name="Int. J. Syst. Evol. Microbiol.">
        <title>Complete genome sequence of Corynebacterium casei LMG S-19264T (=DSM 44701T), isolated from a smear-ripened cheese.</title>
        <authorList>
            <consortium name="US DOE Joint Genome Institute (JGI-PGF)"/>
            <person name="Walter F."/>
            <person name="Albersmeier A."/>
            <person name="Kalinowski J."/>
            <person name="Ruckert C."/>
        </authorList>
    </citation>
    <scope>NUCLEOTIDE SEQUENCE [LARGE SCALE GENOMIC DNA]</scope>
    <source>
        <strain evidence="2 3">IBRC-M 10912</strain>
    </source>
</reference>
<evidence type="ECO:0000313" key="2">
    <source>
        <dbReference type="EMBL" id="MFC4245766.1"/>
    </source>
</evidence>
<dbReference type="AlphaFoldDB" id="A0ABD5NUR8"/>
<feature type="transmembrane region" description="Helical" evidence="1">
    <location>
        <begin position="16"/>
        <end position="39"/>
    </location>
</feature>
<comment type="caution">
    <text evidence="2">The sequence shown here is derived from an EMBL/GenBank/DDBJ whole genome shotgun (WGS) entry which is preliminary data.</text>
</comment>
<dbReference type="InterPro" id="IPR055898">
    <property type="entry name" value="DUF7475"/>
</dbReference>
<dbReference type="Proteomes" id="UP001595821">
    <property type="component" value="Unassembled WGS sequence"/>
</dbReference>
<dbReference type="Pfam" id="PF24287">
    <property type="entry name" value="DUF7475"/>
    <property type="match status" value="1"/>
</dbReference>
<feature type="transmembrane region" description="Helical" evidence="1">
    <location>
        <begin position="70"/>
        <end position="88"/>
    </location>
</feature>
<keyword evidence="1" id="KW-0472">Membrane</keyword>
<dbReference type="RefSeq" id="WP_246969015.1">
    <property type="nucleotide sequence ID" value="NZ_CP095397.1"/>
</dbReference>
<keyword evidence="1" id="KW-1133">Transmembrane helix</keyword>
<evidence type="ECO:0000313" key="3">
    <source>
        <dbReference type="Proteomes" id="UP001595821"/>
    </source>
</evidence>
<organism evidence="2 3">
    <name type="scientific">Natribaculum luteum</name>
    <dbReference type="NCBI Taxonomy" id="1586232"/>
    <lineage>
        <taxon>Archaea</taxon>
        <taxon>Methanobacteriati</taxon>
        <taxon>Methanobacteriota</taxon>
        <taxon>Stenosarchaea group</taxon>
        <taxon>Halobacteria</taxon>
        <taxon>Halobacteriales</taxon>
        <taxon>Natrialbaceae</taxon>
        <taxon>Natribaculum</taxon>
    </lineage>
</organism>
<sequence>MGTFANRLEGSSLTPLHWFAILLAATSGLVHLVLGVGFLPHPMGVTFVLAAGGFFGAIVLVILDVRRQLLYFVGIPYTGVQIVLWYAVNQPGSVADLTTAGVVDKIAQALLIVALVVLYYRGT</sequence>
<feature type="transmembrane region" description="Helical" evidence="1">
    <location>
        <begin position="45"/>
        <end position="63"/>
    </location>
</feature>